<evidence type="ECO:0000313" key="9">
    <source>
        <dbReference type="EMBL" id="MBO1040398.1"/>
    </source>
</evidence>
<dbReference type="PANTHER" id="PTHR40074">
    <property type="entry name" value="O-ACETYLTRANSFERASE WECH"/>
    <property type="match status" value="1"/>
</dbReference>
<reference evidence="9 10" key="1">
    <citation type="submission" date="2020-10" db="EMBL/GenBank/DDBJ databases">
        <title>Genomic characterization of underground lake bacteria from Wind Cave National Park: Insight into the archetypical LuxI/LuxR and identification of LuxR solos.</title>
        <authorList>
            <person name="Wengert P.C."/>
            <person name="Savka M.A."/>
        </authorList>
    </citation>
    <scope>NUCLEOTIDE SEQUENCE [LARGE SCALE GENOMIC DNA]</scope>
    <source>
        <strain evidence="9 10">SD316</strain>
    </source>
</reference>
<feature type="transmembrane region" description="Helical" evidence="7">
    <location>
        <begin position="171"/>
        <end position="189"/>
    </location>
</feature>
<keyword evidence="5 7" id="KW-1133">Transmembrane helix</keyword>
<feature type="transmembrane region" description="Helical" evidence="7">
    <location>
        <begin position="313"/>
        <end position="339"/>
    </location>
</feature>
<feature type="transmembrane region" description="Helical" evidence="7">
    <location>
        <begin position="246"/>
        <end position="267"/>
    </location>
</feature>
<keyword evidence="9" id="KW-0808">Transferase</keyword>
<feature type="transmembrane region" description="Helical" evidence="7">
    <location>
        <begin position="50"/>
        <end position="73"/>
    </location>
</feature>
<evidence type="ECO:0000256" key="2">
    <source>
        <dbReference type="ARBA" id="ARBA00007400"/>
    </source>
</evidence>
<dbReference type="Pfam" id="PF01757">
    <property type="entry name" value="Acyl_transf_3"/>
    <property type="match status" value="1"/>
</dbReference>
<comment type="similarity">
    <text evidence="2">Belongs to the acyltransferase 3 family.</text>
</comment>
<evidence type="ECO:0000256" key="1">
    <source>
        <dbReference type="ARBA" id="ARBA00004651"/>
    </source>
</evidence>
<feature type="transmembrane region" description="Helical" evidence="7">
    <location>
        <begin position="222"/>
        <end position="240"/>
    </location>
</feature>
<dbReference type="GO" id="GO:0016746">
    <property type="term" value="F:acyltransferase activity"/>
    <property type="evidence" value="ECO:0007669"/>
    <property type="project" value="UniProtKB-KW"/>
</dbReference>
<keyword evidence="9" id="KW-0012">Acyltransferase</keyword>
<sequence>MHHDTRSKISVLRPLLIALVVSAHVPWTLYNPISKQIEFTIWNVLRLTLTAVMSPIGMPLLSVISGFLVVSSFKKYGFYELLKKKVARIIVPMIVWNFAFATLIYWAQSHGWESRPDLPIFKGGTWAWLNALLAIDTIPANGPLYFLRELFICFLLVPVFIKLAEYKNLSYIALMVSAVVIISDFQLPFIFRFDIYAWFFFGIFASAYRFDNWKPREMFRSVILVAGAASVFFVALWYFVNRASFTYIGNTFTLFGPFYFWLLADLIHDMKIGSVLKAYSKYSFTVFLTHAYIISCCWQIWSINVGTSPFYNFVIFGIFCTITVFMIAPVFYQMFYWWLRQAGFSTARRSSNAIDNPSVATNNEKAIPVAGA</sequence>
<comment type="caution">
    <text evidence="9">The sequence shown here is derived from an EMBL/GenBank/DDBJ whole genome shotgun (WGS) entry which is preliminary data.</text>
</comment>
<evidence type="ECO:0000256" key="6">
    <source>
        <dbReference type="ARBA" id="ARBA00023136"/>
    </source>
</evidence>
<organism evidence="9 10">
    <name type="scientific">Brucella pituitosa</name>
    <dbReference type="NCBI Taxonomy" id="571256"/>
    <lineage>
        <taxon>Bacteria</taxon>
        <taxon>Pseudomonadati</taxon>
        <taxon>Pseudomonadota</taxon>
        <taxon>Alphaproteobacteria</taxon>
        <taxon>Hyphomicrobiales</taxon>
        <taxon>Brucellaceae</taxon>
        <taxon>Brucella/Ochrobactrum group</taxon>
        <taxon>Brucella</taxon>
    </lineage>
</organism>
<evidence type="ECO:0000256" key="5">
    <source>
        <dbReference type="ARBA" id="ARBA00022989"/>
    </source>
</evidence>
<feature type="transmembrane region" description="Helical" evidence="7">
    <location>
        <begin position="145"/>
        <end position="164"/>
    </location>
</feature>
<dbReference type="InterPro" id="IPR002656">
    <property type="entry name" value="Acyl_transf_3_dom"/>
</dbReference>
<evidence type="ECO:0000256" key="3">
    <source>
        <dbReference type="ARBA" id="ARBA00022475"/>
    </source>
</evidence>
<feature type="transmembrane region" description="Helical" evidence="7">
    <location>
        <begin position="12"/>
        <end position="30"/>
    </location>
</feature>
<dbReference type="Proteomes" id="UP000718278">
    <property type="component" value="Unassembled WGS sequence"/>
</dbReference>
<keyword evidence="3" id="KW-1003">Cell membrane</keyword>
<feature type="domain" description="Acyltransferase 3" evidence="8">
    <location>
        <begin position="9"/>
        <end position="326"/>
    </location>
</feature>
<keyword evidence="6 7" id="KW-0472">Membrane</keyword>
<protein>
    <submittedName>
        <fullName evidence="9">Acyltransferase</fullName>
    </submittedName>
</protein>
<accession>A0ABS3K2X2</accession>
<dbReference type="EMBL" id="JADIJS010000002">
    <property type="protein sequence ID" value="MBO1040398.1"/>
    <property type="molecule type" value="Genomic_DNA"/>
</dbReference>
<evidence type="ECO:0000256" key="4">
    <source>
        <dbReference type="ARBA" id="ARBA00022692"/>
    </source>
</evidence>
<dbReference type="PANTHER" id="PTHR40074:SF2">
    <property type="entry name" value="O-ACETYLTRANSFERASE WECH"/>
    <property type="match status" value="1"/>
</dbReference>
<proteinExistence type="inferred from homology"/>
<evidence type="ECO:0000256" key="7">
    <source>
        <dbReference type="SAM" id="Phobius"/>
    </source>
</evidence>
<dbReference type="RefSeq" id="WP_207488864.1">
    <property type="nucleotide sequence ID" value="NZ_JADIJS010000002.1"/>
</dbReference>
<comment type="subcellular location">
    <subcellularLocation>
        <location evidence="1">Cell membrane</location>
        <topology evidence="1">Multi-pass membrane protein</topology>
    </subcellularLocation>
</comment>
<keyword evidence="10" id="KW-1185">Reference proteome</keyword>
<evidence type="ECO:0000313" key="10">
    <source>
        <dbReference type="Proteomes" id="UP000718278"/>
    </source>
</evidence>
<gene>
    <name evidence="9" type="ORF">IPV26_12060</name>
</gene>
<evidence type="ECO:0000259" key="8">
    <source>
        <dbReference type="Pfam" id="PF01757"/>
    </source>
</evidence>
<name>A0ABS3K2X2_9HYPH</name>
<keyword evidence="4 7" id="KW-0812">Transmembrane</keyword>
<feature type="transmembrane region" description="Helical" evidence="7">
    <location>
        <begin position="85"/>
        <end position="107"/>
    </location>
</feature>
<feature type="transmembrane region" description="Helical" evidence="7">
    <location>
        <begin position="279"/>
        <end position="301"/>
    </location>
</feature>